<dbReference type="Proteomes" id="UP001558481">
    <property type="component" value="Unassembled WGS sequence"/>
</dbReference>
<comment type="caution">
    <text evidence="1">The sequence shown here is derived from an EMBL/GenBank/DDBJ whole genome shotgun (WGS) entry which is preliminary data.</text>
</comment>
<name>A0ABV3V4S6_9MICC</name>
<proteinExistence type="predicted"/>
<dbReference type="RefSeq" id="WP_154579433.1">
    <property type="nucleotide sequence ID" value="NZ_JAYWLU010000010.1"/>
</dbReference>
<accession>A0ABV3V4S6</accession>
<organism evidence="1 2">
    <name type="scientific">Kocuria carniphila</name>
    <dbReference type="NCBI Taxonomy" id="262208"/>
    <lineage>
        <taxon>Bacteria</taxon>
        <taxon>Bacillati</taxon>
        <taxon>Actinomycetota</taxon>
        <taxon>Actinomycetes</taxon>
        <taxon>Micrococcales</taxon>
        <taxon>Micrococcaceae</taxon>
        <taxon>Kocuria</taxon>
    </lineage>
</organism>
<dbReference type="EMBL" id="JAYWLU010000010">
    <property type="protein sequence ID" value="MEX3595058.1"/>
    <property type="molecule type" value="Genomic_DNA"/>
</dbReference>
<keyword evidence="2" id="KW-1185">Reference proteome</keyword>
<sequence>MSIHTETPAATSAAPATSLAATLGARLADASRRAQGLATAVNDPAVLAELRGLCATPRPMRAPVAEKREGPAP</sequence>
<reference evidence="1 2" key="1">
    <citation type="journal article" date="2024" name="Fungal Genet. Biol.">
        <title>The porcine skin microbiome exhibits broad fungal antagonism.</title>
        <authorList>
            <person name="De La Cruz K.F."/>
            <person name="Townsend E.C."/>
            <person name="Alex Cheong J.Z."/>
            <person name="Salamzade R."/>
            <person name="Liu A."/>
            <person name="Sandstrom S."/>
            <person name="Davila E."/>
            <person name="Huang L."/>
            <person name="Xu K.H."/>
            <person name="Wu S.Y."/>
            <person name="Meudt J.J."/>
            <person name="Shanmuganayagam D."/>
            <person name="Gibson A.L.F."/>
            <person name="Kalan L.R."/>
        </authorList>
    </citation>
    <scope>NUCLEOTIDE SEQUENCE [LARGE SCALE GENOMIC DNA]</scope>
    <source>
        <strain evidence="1 2">LK2625</strain>
    </source>
</reference>
<evidence type="ECO:0000313" key="2">
    <source>
        <dbReference type="Proteomes" id="UP001558481"/>
    </source>
</evidence>
<protein>
    <submittedName>
        <fullName evidence="1">Uncharacterized protein</fullName>
    </submittedName>
</protein>
<gene>
    <name evidence="1" type="ORF">VVR66_10070</name>
</gene>
<evidence type="ECO:0000313" key="1">
    <source>
        <dbReference type="EMBL" id="MEX3595058.1"/>
    </source>
</evidence>